<dbReference type="FunFam" id="3.40.50.300:FF:000010">
    <property type="entry name" value="Chaperone clpB 1, putative"/>
    <property type="match status" value="1"/>
</dbReference>
<evidence type="ECO:0000256" key="6">
    <source>
        <dbReference type="RuleBase" id="RU004432"/>
    </source>
</evidence>
<dbReference type="Pfam" id="PF10431">
    <property type="entry name" value="ClpB_D2-small"/>
    <property type="match status" value="1"/>
</dbReference>
<dbReference type="PROSITE" id="PS00871">
    <property type="entry name" value="CLPAB_2"/>
    <property type="match status" value="1"/>
</dbReference>
<dbReference type="CDD" id="cd00009">
    <property type="entry name" value="AAA"/>
    <property type="match status" value="1"/>
</dbReference>
<dbReference type="Pfam" id="PF17871">
    <property type="entry name" value="AAA_lid_9"/>
    <property type="match status" value="1"/>
</dbReference>
<evidence type="ECO:0000259" key="8">
    <source>
        <dbReference type="PROSITE" id="PS51903"/>
    </source>
</evidence>
<evidence type="ECO:0000256" key="4">
    <source>
        <dbReference type="ARBA" id="ARBA00023186"/>
    </source>
</evidence>
<dbReference type="GO" id="GO:0008233">
    <property type="term" value="F:peptidase activity"/>
    <property type="evidence" value="ECO:0007669"/>
    <property type="project" value="UniProtKB-KW"/>
</dbReference>
<dbReference type="GO" id="GO:0016887">
    <property type="term" value="F:ATP hydrolysis activity"/>
    <property type="evidence" value="ECO:0007669"/>
    <property type="project" value="InterPro"/>
</dbReference>
<dbReference type="InterPro" id="IPR050130">
    <property type="entry name" value="ClpA_ClpB"/>
</dbReference>
<dbReference type="AlphaFoldDB" id="A0A9D2P0A4"/>
<dbReference type="GO" id="GO:0034605">
    <property type="term" value="P:cellular response to heat"/>
    <property type="evidence" value="ECO:0007669"/>
    <property type="project" value="TreeGrafter"/>
</dbReference>
<dbReference type="PROSITE" id="PS00870">
    <property type="entry name" value="CLPAB_1"/>
    <property type="match status" value="1"/>
</dbReference>
<comment type="similarity">
    <text evidence="6">Belongs to the ClpA/ClpB family.</text>
</comment>
<dbReference type="SMART" id="SM01086">
    <property type="entry name" value="ClpB_D2-small"/>
    <property type="match status" value="1"/>
</dbReference>
<dbReference type="PANTHER" id="PTHR11638:SF18">
    <property type="entry name" value="HEAT SHOCK PROTEIN 104"/>
    <property type="match status" value="1"/>
</dbReference>
<keyword evidence="1 5" id="KW-0677">Repeat</keyword>
<dbReference type="CDD" id="cd19499">
    <property type="entry name" value="RecA-like_ClpB_Hsp104-like"/>
    <property type="match status" value="1"/>
</dbReference>
<dbReference type="FunFam" id="3.40.50.300:FF:000025">
    <property type="entry name" value="ATP-dependent Clp protease subunit"/>
    <property type="match status" value="1"/>
</dbReference>
<evidence type="ECO:0000256" key="2">
    <source>
        <dbReference type="ARBA" id="ARBA00022741"/>
    </source>
</evidence>
<evidence type="ECO:0000313" key="9">
    <source>
        <dbReference type="EMBL" id="HJC40550.1"/>
    </source>
</evidence>
<feature type="domain" description="Clp R" evidence="8">
    <location>
        <begin position="1"/>
        <end position="145"/>
    </location>
</feature>
<dbReference type="InterPro" id="IPR027417">
    <property type="entry name" value="P-loop_NTPase"/>
</dbReference>
<dbReference type="Gene3D" id="3.40.50.300">
    <property type="entry name" value="P-loop containing nucleotide triphosphate hydrolases"/>
    <property type="match status" value="2"/>
</dbReference>
<dbReference type="InterPro" id="IPR041546">
    <property type="entry name" value="ClpA/ClpB_AAA_lid"/>
</dbReference>
<proteinExistence type="inferred from homology"/>
<feature type="domain" description="UVR" evidence="7">
    <location>
        <begin position="423"/>
        <end position="458"/>
    </location>
</feature>
<dbReference type="Proteomes" id="UP000823882">
    <property type="component" value="Unassembled WGS sequence"/>
</dbReference>
<accession>A0A9D2P0A4</accession>
<evidence type="ECO:0000313" key="10">
    <source>
        <dbReference type="Proteomes" id="UP000823882"/>
    </source>
</evidence>
<evidence type="ECO:0000256" key="1">
    <source>
        <dbReference type="ARBA" id="ARBA00022737"/>
    </source>
</evidence>
<comment type="caution">
    <text evidence="9">The sequence shown here is derived from an EMBL/GenBank/DDBJ whole genome shotgun (WGS) entry which is preliminary data.</text>
</comment>
<dbReference type="InterPro" id="IPR003959">
    <property type="entry name" value="ATPase_AAA_core"/>
</dbReference>
<dbReference type="Gene3D" id="1.10.8.60">
    <property type="match status" value="2"/>
</dbReference>
<dbReference type="PANTHER" id="PTHR11638">
    <property type="entry name" value="ATP-DEPENDENT CLP PROTEASE"/>
    <property type="match status" value="1"/>
</dbReference>
<name>A0A9D2P0A4_9FIRM</name>
<organism evidence="9 10">
    <name type="scientific">Candidatus Intestinimonas pullistercoris</name>
    <dbReference type="NCBI Taxonomy" id="2838623"/>
    <lineage>
        <taxon>Bacteria</taxon>
        <taxon>Bacillati</taxon>
        <taxon>Bacillota</taxon>
        <taxon>Clostridia</taxon>
        <taxon>Eubacteriales</taxon>
        <taxon>Intestinimonas</taxon>
    </lineage>
</organism>
<dbReference type="SUPFAM" id="SSF81923">
    <property type="entry name" value="Double Clp-N motif"/>
    <property type="match status" value="1"/>
</dbReference>
<dbReference type="InterPro" id="IPR036628">
    <property type="entry name" value="Clp_N_dom_sf"/>
</dbReference>
<dbReference type="GO" id="GO:0005737">
    <property type="term" value="C:cytoplasm"/>
    <property type="evidence" value="ECO:0007669"/>
    <property type="project" value="TreeGrafter"/>
</dbReference>
<gene>
    <name evidence="9" type="ORF">H9701_03225</name>
</gene>
<keyword evidence="3 6" id="KW-0067">ATP-binding</keyword>
<evidence type="ECO:0000259" key="7">
    <source>
        <dbReference type="PROSITE" id="PS50151"/>
    </source>
</evidence>
<dbReference type="PRINTS" id="PR00300">
    <property type="entry name" value="CLPPROTEASEA"/>
</dbReference>
<dbReference type="Pfam" id="PF07724">
    <property type="entry name" value="AAA_2"/>
    <property type="match status" value="1"/>
</dbReference>
<dbReference type="Gene3D" id="1.10.1780.10">
    <property type="entry name" value="Clp, N-terminal domain"/>
    <property type="match status" value="1"/>
</dbReference>
<dbReference type="PROSITE" id="PS51903">
    <property type="entry name" value="CLP_R"/>
    <property type="match status" value="1"/>
</dbReference>
<dbReference type="InterPro" id="IPR028299">
    <property type="entry name" value="ClpA/B_CS2"/>
</dbReference>
<reference evidence="9" key="2">
    <citation type="submission" date="2021-04" db="EMBL/GenBank/DDBJ databases">
        <authorList>
            <person name="Gilroy R."/>
        </authorList>
    </citation>
    <scope>NUCLEOTIDE SEQUENCE</scope>
    <source>
        <strain evidence="9">CHK186-1790</strain>
    </source>
</reference>
<dbReference type="Pfam" id="PF02861">
    <property type="entry name" value="Clp_N"/>
    <property type="match status" value="1"/>
</dbReference>
<dbReference type="SMART" id="SM00382">
    <property type="entry name" value="AAA"/>
    <property type="match status" value="2"/>
</dbReference>
<dbReference type="GO" id="GO:0006508">
    <property type="term" value="P:proteolysis"/>
    <property type="evidence" value="ECO:0007669"/>
    <property type="project" value="UniProtKB-KW"/>
</dbReference>
<evidence type="ECO:0000256" key="5">
    <source>
        <dbReference type="PROSITE-ProRule" id="PRU01251"/>
    </source>
</evidence>
<keyword evidence="9" id="KW-0378">Hydrolase</keyword>
<keyword evidence="2 6" id="KW-0547">Nucleotide-binding</keyword>
<dbReference type="SUPFAM" id="SSF52540">
    <property type="entry name" value="P-loop containing nucleoside triphosphate hydrolases"/>
    <property type="match status" value="2"/>
</dbReference>
<evidence type="ECO:0000256" key="3">
    <source>
        <dbReference type="ARBA" id="ARBA00022840"/>
    </source>
</evidence>
<dbReference type="InterPro" id="IPR004176">
    <property type="entry name" value="Clp_R_N"/>
</dbReference>
<dbReference type="GO" id="GO:0005524">
    <property type="term" value="F:ATP binding"/>
    <property type="evidence" value="ECO:0007669"/>
    <property type="project" value="UniProtKB-KW"/>
</dbReference>
<keyword evidence="4 6" id="KW-0143">Chaperone</keyword>
<dbReference type="Pfam" id="PF00004">
    <property type="entry name" value="AAA"/>
    <property type="match status" value="1"/>
</dbReference>
<dbReference type="InterPro" id="IPR001270">
    <property type="entry name" value="ClpA/B"/>
</dbReference>
<reference evidence="9" key="1">
    <citation type="journal article" date="2021" name="PeerJ">
        <title>Extensive microbial diversity within the chicken gut microbiome revealed by metagenomics and culture.</title>
        <authorList>
            <person name="Gilroy R."/>
            <person name="Ravi A."/>
            <person name="Getino M."/>
            <person name="Pursley I."/>
            <person name="Horton D.L."/>
            <person name="Alikhan N.F."/>
            <person name="Baker D."/>
            <person name="Gharbi K."/>
            <person name="Hall N."/>
            <person name="Watson M."/>
            <person name="Adriaenssens E.M."/>
            <person name="Foster-Nyarko E."/>
            <person name="Jarju S."/>
            <person name="Secka A."/>
            <person name="Antonio M."/>
            <person name="Oren A."/>
            <person name="Chaudhuri R.R."/>
            <person name="La Ragione R."/>
            <person name="Hildebrand F."/>
            <person name="Pallen M.J."/>
        </authorList>
    </citation>
    <scope>NUCLEOTIDE SEQUENCE</scope>
    <source>
        <strain evidence="9">CHK186-1790</strain>
    </source>
</reference>
<dbReference type="InterPro" id="IPR019489">
    <property type="entry name" value="Clp_ATPase_C"/>
</dbReference>
<dbReference type="PROSITE" id="PS50151">
    <property type="entry name" value="UVR"/>
    <property type="match status" value="1"/>
</dbReference>
<dbReference type="InterPro" id="IPR003593">
    <property type="entry name" value="AAA+_ATPase"/>
</dbReference>
<dbReference type="EMBL" id="DWWJ01000064">
    <property type="protein sequence ID" value="HJC40550.1"/>
    <property type="molecule type" value="Genomic_DNA"/>
</dbReference>
<keyword evidence="9" id="KW-0645">Protease</keyword>
<dbReference type="InterPro" id="IPR018368">
    <property type="entry name" value="ClpA/B_CS1"/>
</dbReference>
<protein>
    <submittedName>
        <fullName evidence="9">ATP-dependent Clp protease ATP-binding subunit</fullName>
    </submittedName>
</protein>
<sequence length="837" mass="90511">MREARFTPGAQSALKLAQDAAAGLGHSYVGTEHLLLGLIREGQGAAWRALRCAGLSPEDLREEVARLRGTGTAGGRPCQGLTPRCRRAVERAAAERARLGAPAIGTGHLLLGLLLGGEGTALQVLSACGADPGRLRASLLGVLGGAPPESGRTSKAAKPYTERGDAKLLEQFAKDLTRQAAAGLLDPVIGREEELRRVIQILSRRQKNNPALIGEPGVGKTAVAEGLARRIAAGQVPEDLRGKRLLALDLSSMVAGTKYRGEFEERVKALLAEVRRAGDVILFLDELHTIVGAGSAEGAIDAANILKPALGRGDIQVVGATTLSEYRKYIEKDAALERRFQPVLVKEPAPDTALTILRGLRERYEDHHHLRITDGALEAAVRLSVRYLPDRFLPDKAVDLVDEAAARVRMGELETPPALRSLEHKARQAALEKEAAIRGQNFERAAMLRDAERDFRSELTAQCRAWRLDHAARSVQAEDVAAVVADATGIPVTALTRAESDRLLALEDELHRRVVGQDAAVQAVARAVRRGRVGLKEPDRPTGSFLFLGPTGVGKTELCKALAAALFGTEEALLRFDMSEYMEKHTVSRLLGSPPGYVGHEEGGQLTERVRRRPYAVVLFDEIEKAHPDVWGILLQIMEDGVLTDAQGHRTDFRNTVVVMTSNVGAGRLTSRSGPLGFSPPGAEEARSDRALREAVLADLKKVFRPEFLNRIDETIVFQQLTRPELRRVAQRLLDRLRPRLESREVALQVSEKALDLLAETGFDPAYGARPLRRTIRAQVEDPLAELLLSGALGPGGTAVVLADGERIKIISAPREQIPAASVQGGCDSKTKGESTP</sequence>
<dbReference type="Gene3D" id="4.10.860.10">
    <property type="entry name" value="UVR domain"/>
    <property type="match status" value="1"/>
</dbReference>
<dbReference type="InterPro" id="IPR001943">
    <property type="entry name" value="UVR_dom"/>
</dbReference>